<dbReference type="FunFam" id="1.10.12.10:FF:000001">
    <property type="entry name" value="Probable enoyl-CoA hydratase, mitochondrial"/>
    <property type="match status" value="1"/>
</dbReference>
<protein>
    <submittedName>
        <fullName evidence="4">Enoyl-CoA hydratase</fullName>
    </submittedName>
</protein>
<name>A0A419SIL5_9BACL</name>
<dbReference type="GO" id="GO:0016836">
    <property type="term" value="F:hydro-lyase activity"/>
    <property type="evidence" value="ECO:0007669"/>
    <property type="project" value="UniProtKB-ARBA"/>
</dbReference>
<comment type="caution">
    <text evidence="4">The sequence shown here is derived from an EMBL/GenBank/DDBJ whole genome shotgun (WGS) entry which is preliminary data.</text>
</comment>
<comment type="similarity">
    <text evidence="1 3">Belongs to the enoyl-CoA hydratase/isomerase family.</text>
</comment>
<evidence type="ECO:0000313" key="5">
    <source>
        <dbReference type="Proteomes" id="UP000284219"/>
    </source>
</evidence>
<dbReference type="InterPro" id="IPR029045">
    <property type="entry name" value="ClpP/crotonase-like_dom_sf"/>
</dbReference>
<sequence length="261" mass="28144">MKFTHVDLRVENRVGYVTIYRPPVNALNSEVFVGLSACLDYVEASEQIKVVALTGAGRFFVAGADVKELAQAFGDEKKGAQLATVGQKVFDRIERFSKPVIAVINGPCLGGGLELALSCHLRLATEQAALGLPELTLGLIPGFAGTQRLPRMIGKAKALELLLMGHHVNGLEAERLGLVNLAVPNETLSQTAKKWSENIALEKSGRALSAALQAVHDGLRLPLQEGQALEAELFGQLFCTEDAREGVSAFLEKRKAVFKDR</sequence>
<dbReference type="PANTHER" id="PTHR11941:SF175">
    <property type="entry name" value="ENOYL-COA HYDRATASE-RELATED"/>
    <property type="match status" value="1"/>
</dbReference>
<evidence type="ECO:0000256" key="2">
    <source>
        <dbReference type="ARBA" id="ARBA00023239"/>
    </source>
</evidence>
<evidence type="ECO:0000256" key="3">
    <source>
        <dbReference type="RuleBase" id="RU003707"/>
    </source>
</evidence>
<dbReference type="CDD" id="cd06558">
    <property type="entry name" value="crotonase-like"/>
    <property type="match status" value="1"/>
</dbReference>
<evidence type="ECO:0000256" key="1">
    <source>
        <dbReference type="ARBA" id="ARBA00005254"/>
    </source>
</evidence>
<dbReference type="Gene3D" id="1.10.12.10">
    <property type="entry name" value="Lyase 2-enoyl-coa Hydratase, Chain A, domain 2"/>
    <property type="match status" value="1"/>
</dbReference>
<proteinExistence type="inferred from homology"/>
<dbReference type="PANTHER" id="PTHR11941">
    <property type="entry name" value="ENOYL-COA HYDRATASE-RELATED"/>
    <property type="match status" value="1"/>
</dbReference>
<dbReference type="InterPro" id="IPR001753">
    <property type="entry name" value="Enoyl-CoA_hydra/iso"/>
</dbReference>
<dbReference type="SUPFAM" id="SSF52096">
    <property type="entry name" value="ClpP/crotonase"/>
    <property type="match status" value="1"/>
</dbReference>
<evidence type="ECO:0000313" key="4">
    <source>
        <dbReference type="EMBL" id="RKD23835.1"/>
    </source>
</evidence>
<dbReference type="FunFam" id="3.90.226.10:FF:000009">
    <property type="entry name" value="Carnitinyl-CoA dehydratase"/>
    <property type="match status" value="1"/>
</dbReference>
<dbReference type="AlphaFoldDB" id="A0A419SIL5"/>
<keyword evidence="2" id="KW-0456">Lyase</keyword>
<dbReference type="InterPro" id="IPR018376">
    <property type="entry name" value="Enoyl-CoA_hyd/isom_CS"/>
</dbReference>
<dbReference type="InterPro" id="IPR014748">
    <property type="entry name" value="Enoyl-CoA_hydra_C"/>
</dbReference>
<keyword evidence="5" id="KW-1185">Reference proteome</keyword>
<dbReference type="Proteomes" id="UP000284219">
    <property type="component" value="Unassembled WGS sequence"/>
</dbReference>
<gene>
    <name evidence="4" type="ORF">BEP19_05240</name>
</gene>
<dbReference type="OrthoDB" id="254175at2"/>
<accession>A0A419SIL5</accession>
<dbReference type="PROSITE" id="PS00166">
    <property type="entry name" value="ENOYL_COA_HYDRATASE"/>
    <property type="match status" value="1"/>
</dbReference>
<reference evidence="4 5" key="1">
    <citation type="submission" date="2016-08" db="EMBL/GenBank/DDBJ databases">
        <title>Novel Firmicute Genomes.</title>
        <authorList>
            <person name="Poppleton D.I."/>
            <person name="Gribaldo S."/>
        </authorList>
    </citation>
    <scope>NUCLEOTIDE SEQUENCE [LARGE SCALE GENOMIC DNA]</scope>
    <source>
        <strain evidence="4 5">RAOx-1</strain>
    </source>
</reference>
<dbReference type="Pfam" id="PF00378">
    <property type="entry name" value="ECH_1"/>
    <property type="match status" value="1"/>
</dbReference>
<dbReference type="Gene3D" id="3.90.226.10">
    <property type="entry name" value="2-enoyl-CoA Hydratase, Chain A, domain 1"/>
    <property type="match status" value="1"/>
</dbReference>
<dbReference type="EMBL" id="MCHY01000008">
    <property type="protein sequence ID" value="RKD23835.1"/>
    <property type="molecule type" value="Genomic_DNA"/>
</dbReference>
<dbReference type="GO" id="GO:0006635">
    <property type="term" value="P:fatty acid beta-oxidation"/>
    <property type="evidence" value="ECO:0007669"/>
    <property type="project" value="TreeGrafter"/>
</dbReference>
<organism evidence="4 5">
    <name type="scientific">Ammoniphilus oxalaticus</name>
    <dbReference type="NCBI Taxonomy" id="66863"/>
    <lineage>
        <taxon>Bacteria</taxon>
        <taxon>Bacillati</taxon>
        <taxon>Bacillota</taxon>
        <taxon>Bacilli</taxon>
        <taxon>Bacillales</taxon>
        <taxon>Paenibacillaceae</taxon>
        <taxon>Aneurinibacillus group</taxon>
        <taxon>Ammoniphilus</taxon>
    </lineage>
</organism>
<dbReference type="RefSeq" id="WP_120189063.1">
    <property type="nucleotide sequence ID" value="NZ_MCHY01000008.1"/>
</dbReference>